<dbReference type="RefSeq" id="WP_215627220.1">
    <property type="nucleotide sequence ID" value="NZ_CP067089.2"/>
</dbReference>
<keyword evidence="3" id="KW-0285">Flavoprotein</keyword>
<dbReference type="InterPro" id="IPR007329">
    <property type="entry name" value="FMN-bd"/>
</dbReference>
<dbReference type="InterPro" id="IPR003953">
    <property type="entry name" value="FAD-dep_OxRdtase_2_FAD-bd"/>
</dbReference>
<dbReference type="GO" id="GO:0016491">
    <property type="term" value="F:oxidoreductase activity"/>
    <property type="evidence" value="ECO:0007669"/>
    <property type="project" value="UniProtKB-KW"/>
</dbReference>
<dbReference type="Gene3D" id="3.90.1010.20">
    <property type="match status" value="1"/>
</dbReference>
<dbReference type="Gene3D" id="3.90.700.10">
    <property type="entry name" value="Succinate dehydrogenase/fumarate reductase flavoprotein, catalytic domain"/>
    <property type="match status" value="1"/>
</dbReference>
<dbReference type="Proteomes" id="UP000595917">
    <property type="component" value="Chromosome"/>
</dbReference>
<keyword evidence="4" id="KW-0274">FAD</keyword>
<evidence type="ECO:0000256" key="2">
    <source>
        <dbReference type="ARBA" id="ARBA00001974"/>
    </source>
</evidence>
<organism evidence="7 8">
    <name type="scientific">Breznakiella homolactica</name>
    <dbReference type="NCBI Taxonomy" id="2798577"/>
    <lineage>
        <taxon>Bacteria</taxon>
        <taxon>Pseudomonadati</taxon>
        <taxon>Spirochaetota</taxon>
        <taxon>Spirochaetia</taxon>
        <taxon>Spirochaetales</taxon>
        <taxon>Breznakiellaceae</taxon>
        <taxon>Breznakiella</taxon>
    </lineage>
</organism>
<evidence type="ECO:0000256" key="4">
    <source>
        <dbReference type="ARBA" id="ARBA00022827"/>
    </source>
</evidence>
<protein>
    <submittedName>
        <fullName evidence="7">FAD-dependent oxidoreductase</fullName>
    </submittedName>
</protein>
<dbReference type="InterPro" id="IPR050315">
    <property type="entry name" value="FAD-oxidoreductase_2"/>
</dbReference>
<evidence type="ECO:0000259" key="6">
    <source>
        <dbReference type="SMART" id="SM00900"/>
    </source>
</evidence>
<keyword evidence="5" id="KW-0560">Oxidoreductase</keyword>
<dbReference type="PANTHER" id="PTHR43400">
    <property type="entry name" value="FUMARATE REDUCTASE"/>
    <property type="match status" value="1"/>
</dbReference>
<accession>A0A7T7XP60</accession>
<evidence type="ECO:0000313" key="7">
    <source>
        <dbReference type="EMBL" id="QQO09916.1"/>
    </source>
</evidence>
<comment type="cofactor">
    <cofactor evidence="1">
        <name>FMN</name>
        <dbReference type="ChEBI" id="CHEBI:58210"/>
    </cofactor>
</comment>
<comment type="cofactor">
    <cofactor evidence="2">
        <name>FAD</name>
        <dbReference type="ChEBI" id="CHEBI:57692"/>
    </cofactor>
</comment>
<evidence type="ECO:0000256" key="3">
    <source>
        <dbReference type="ARBA" id="ARBA00022630"/>
    </source>
</evidence>
<reference evidence="7" key="1">
    <citation type="submission" date="2021-01" db="EMBL/GenBank/DDBJ databases">
        <title>Description of Breznakiella homolactica.</title>
        <authorList>
            <person name="Song Y."/>
            <person name="Brune A."/>
        </authorList>
    </citation>
    <scope>NUCLEOTIDE SEQUENCE</scope>
    <source>
        <strain evidence="7">RmG30</strain>
    </source>
</reference>
<dbReference type="KEGG" id="bhc:JFL75_03115"/>
<dbReference type="InterPro" id="IPR027477">
    <property type="entry name" value="Succ_DH/fumarate_Rdtase_cat_sf"/>
</dbReference>
<dbReference type="GO" id="GO:0008202">
    <property type="term" value="P:steroid metabolic process"/>
    <property type="evidence" value="ECO:0007669"/>
    <property type="project" value="UniProtKB-ARBA"/>
</dbReference>
<dbReference type="SMART" id="SM00900">
    <property type="entry name" value="FMN_bind"/>
    <property type="match status" value="1"/>
</dbReference>
<dbReference type="GO" id="GO:0016020">
    <property type="term" value="C:membrane"/>
    <property type="evidence" value="ECO:0007669"/>
    <property type="project" value="InterPro"/>
</dbReference>
<feature type="domain" description="FMN-binding" evidence="6">
    <location>
        <begin position="40"/>
        <end position="114"/>
    </location>
</feature>
<sequence length="624" mass="66486">MRKTAALWVSLVLTIGILGSCAGGAKLKFSTGKYTAVKQGHNGPVTVEVAFDASRIESVTVTQHQETPGIGDTAMETLSRQIVAGQTLALDSISGATVSSSALLAAVEDCVIQAGGSVTALMEKKHAGSSSPGRTETVQLKTDFVIIGGGPAGLGAAISAAEAGVKVILFEKSAVTGGAANMGMGPLAIGSDIQKKQGDTMNVDEAYNMFMEYTHYRTDGVLVRRYFDLSAQTIGWLESMGVRFEEAARYFDKSYPSWHIVASDDGTKGGGQAATMTRRMTERARALGVEIYLSTAGTEVVMNNGIVTGARAEAMDGGTAYEVDCSAVLIATGGFGDNAEMVKKELGYTYGIDYFGMRVPNHDGDGILMADAAGAGRSEITIEMIFNVFRPDSQGRGPVDVTYALRQPNLLVNREGNRFFNEEQVQNTTYCGNALVQQSGNTGFMIMDETIKRDYMRNGVPFASRVYNITDFTQFDRNLEAANAQGYTAVQKAGTIRELAEKMGIDADTLERTVADYNAVCASGRDPLGKSREFLRPISTGPYYAAQYYPSSYGTLGGIRINSDLEVLTEDARVIPGLYSAGTDACTIFGDSYMFLLPGNTMGFSINSGRLAGDSAAQYIKAAL</sequence>
<proteinExistence type="predicted"/>
<dbReference type="PROSITE" id="PS51257">
    <property type="entry name" value="PROKAR_LIPOPROTEIN"/>
    <property type="match status" value="1"/>
</dbReference>
<dbReference type="InterPro" id="IPR036188">
    <property type="entry name" value="FAD/NAD-bd_sf"/>
</dbReference>
<dbReference type="Pfam" id="PF00890">
    <property type="entry name" value="FAD_binding_2"/>
    <property type="match status" value="1"/>
</dbReference>
<dbReference type="PANTHER" id="PTHR43400:SF10">
    <property type="entry name" value="3-OXOSTEROID 1-DEHYDROGENASE"/>
    <property type="match status" value="1"/>
</dbReference>
<evidence type="ECO:0000313" key="8">
    <source>
        <dbReference type="Proteomes" id="UP000595917"/>
    </source>
</evidence>
<dbReference type="AlphaFoldDB" id="A0A7T7XP60"/>
<dbReference type="Pfam" id="PF04205">
    <property type="entry name" value="FMN_bind"/>
    <property type="match status" value="1"/>
</dbReference>
<evidence type="ECO:0000256" key="5">
    <source>
        <dbReference type="ARBA" id="ARBA00023002"/>
    </source>
</evidence>
<keyword evidence="8" id="KW-1185">Reference proteome</keyword>
<dbReference type="SUPFAM" id="SSF51905">
    <property type="entry name" value="FAD/NAD(P)-binding domain"/>
    <property type="match status" value="1"/>
</dbReference>
<name>A0A7T7XP60_9SPIR</name>
<gene>
    <name evidence="7" type="ORF">JFL75_03115</name>
</gene>
<dbReference type="Gene3D" id="3.50.50.60">
    <property type="entry name" value="FAD/NAD(P)-binding domain"/>
    <property type="match status" value="1"/>
</dbReference>
<dbReference type="GO" id="GO:0010181">
    <property type="term" value="F:FMN binding"/>
    <property type="evidence" value="ECO:0007669"/>
    <property type="project" value="InterPro"/>
</dbReference>
<evidence type="ECO:0000256" key="1">
    <source>
        <dbReference type="ARBA" id="ARBA00001917"/>
    </source>
</evidence>
<dbReference type="SUPFAM" id="SSF56425">
    <property type="entry name" value="Succinate dehydrogenase/fumarate reductase flavoprotein, catalytic domain"/>
    <property type="match status" value="1"/>
</dbReference>
<dbReference type="EMBL" id="CP067089">
    <property type="protein sequence ID" value="QQO09916.1"/>
    <property type="molecule type" value="Genomic_DNA"/>
</dbReference>